<proteinExistence type="predicted"/>
<dbReference type="InterPro" id="IPR007131">
    <property type="entry name" value="SHD1"/>
</dbReference>
<keyword evidence="1" id="KW-0812">Transmembrane</keyword>
<sequence length="626" mass="69728">MKRLIKKTKGVVKGAPSGFVISLMVHAAAFLLAGMLVVFTVHQKEEKKFVPPKPVERPKMKLKKPKVKVKKTAKPKSTTRIVTKVKRASMPDIQLPEMSGMTDGIVGGIGGFEIIPDLEQVTLFGGGQTIGNDFKGTFYDFKRDRRGSPVPTGREGFVQELKEFIRKGWKTSQLARYYRSPRKLYATAFAVPPVHSSLAPAAFGEEDTIGYLWAAHYKGQLVHYEDIKFRFWGLGDDIMAIRVDGKEVLIANYPSEDAQIFTSIWDSNDNDSRKYWLGDHYSVVGDWIELKAGEALPMEVLIGETPGGLFQAMLCVEVEGVEYPRNDMLNGPTLPIFKTETLSEDLVDKIHSDLYPGDATVTNGPVFRDYAPKQVANSAAGSSPLEPELEEVSESNNGMRIWTSSSGKTIEGKFVARVAGQALLSNSKGKQVKVPVEQLSSEDRTFIGLADPPDFDIKFSKTTEQVMPPAQSPLNAGERPYQMFDFIFEASVRKKGTSVYKYELSVDYYAFAEEVDGDNYKLVDHQASSFVPSPENKETHSFSGEEVRIGQVAVRASAPLRGTKYGGFLVTLTDERGRIIQHKTSHEWLFEDLDKLIKIPVGKHFDKELNRVGPPRPGPADRPDWF</sequence>
<keyword evidence="4" id="KW-1185">Reference proteome</keyword>
<dbReference type="EMBL" id="CAAHFG010000001">
    <property type="protein sequence ID" value="VGO14053.1"/>
    <property type="molecule type" value="Genomic_DNA"/>
</dbReference>
<dbReference type="GO" id="GO:0008092">
    <property type="term" value="F:cytoskeletal protein binding"/>
    <property type="evidence" value="ECO:0007669"/>
    <property type="project" value="InterPro"/>
</dbReference>
<organism evidence="3 4">
    <name type="scientific">Pontiella desulfatans</name>
    <dbReference type="NCBI Taxonomy" id="2750659"/>
    <lineage>
        <taxon>Bacteria</taxon>
        <taxon>Pseudomonadati</taxon>
        <taxon>Kiritimatiellota</taxon>
        <taxon>Kiritimatiellia</taxon>
        <taxon>Kiritimatiellales</taxon>
        <taxon>Pontiellaceae</taxon>
        <taxon>Pontiella</taxon>
    </lineage>
</organism>
<name>A0A6C2U2C5_PONDE</name>
<dbReference type="AlphaFoldDB" id="A0A6C2U2C5"/>
<reference evidence="3 4" key="1">
    <citation type="submission" date="2019-04" db="EMBL/GenBank/DDBJ databases">
        <authorList>
            <person name="Van Vliet M D."/>
        </authorList>
    </citation>
    <scope>NUCLEOTIDE SEQUENCE [LARGE SCALE GENOMIC DNA]</scope>
    <source>
        <strain evidence="3 4">F1</strain>
    </source>
</reference>
<feature type="domain" description="SLA1 homology" evidence="2">
    <location>
        <begin position="397"/>
        <end position="447"/>
    </location>
</feature>
<accession>A0A6C2U2C5</accession>
<dbReference type="GO" id="GO:0043130">
    <property type="term" value="F:ubiquitin binding"/>
    <property type="evidence" value="ECO:0007669"/>
    <property type="project" value="InterPro"/>
</dbReference>
<dbReference type="GO" id="GO:0042802">
    <property type="term" value="F:identical protein binding"/>
    <property type="evidence" value="ECO:0007669"/>
    <property type="project" value="InterPro"/>
</dbReference>
<dbReference type="Gene3D" id="2.30.30.700">
    <property type="entry name" value="SLA1 homology domain 1"/>
    <property type="match status" value="1"/>
</dbReference>
<protein>
    <recommendedName>
        <fullName evidence="2">SLA1 homology domain-containing protein</fullName>
    </recommendedName>
</protein>
<keyword evidence="1" id="KW-0472">Membrane</keyword>
<evidence type="ECO:0000259" key="2">
    <source>
        <dbReference type="Pfam" id="PF03983"/>
    </source>
</evidence>
<dbReference type="GO" id="GO:0030674">
    <property type="term" value="F:protein-macromolecule adaptor activity"/>
    <property type="evidence" value="ECO:0007669"/>
    <property type="project" value="InterPro"/>
</dbReference>
<evidence type="ECO:0000313" key="4">
    <source>
        <dbReference type="Proteomes" id="UP000366872"/>
    </source>
</evidence>
<dbReference type="RefSeq" id="WP_136079572.1">
    <property type="nucleotide sequence ID" value="NZ_CAAHFG010000001.1"/>
</dbReference>
<evidence type="ECO:0000256" key="1">
    <source>
        <dbReference type="SAM" id="Phobius"/>
    </source>
</evidence>
<dbReference type="Proteomes" id="UP000366872">
    <property type="component" value="Unassembled WGS sequence"/>
</dbReference>
<evidence type="ECO:0000313" key="3">
    <source>
        <dbReference type="EMBL" id="VGO14053.1"/>
    </source>
</evidence>
<keyword evidence="1" id="KW-1133">Transmembrane helix</keyword>
<dbReference type="Pfam" id="PF03983">
    <property type="entry name" value="SHD1"/>
    <property type="match status" value="1"/>
</dbReference>
<gene>
    <name evidence="3" type="ORF">PDESU_02610</name>
</gene>
<feature type="transmembrane region" description="Helical" evidence="1">
    <location>
        <begin position="20"/>
        <end position="41"/>
    </location>
</feature>